<evidence type="ECO:0000313" key="4">
    <source>
        <dbReference type="Proteomes" id="UP000078070"/>
    </source>
</evidence>
<dbReference type="GO" id="GO:0015833">
    <property type="term" value="P:peptide transport"/>
    <property type="evidence" value="ECO:0007669"/>
    <property type="project" value="TreeGrafter"/>
</dbReference>
<evidence type="ECO:0000313" key="3">
    <source>
        <dbReference type="EMBL" id="ANG62777.1"/>
    </source>
</evidence>
<feature type="domain" description="Solute-binding protein family 5" evidence="2">
    <location>
        <begin position="63"/>
        <end position="418"/>
    </location>
</feature>
<dbReference type="InterPro" id="IPR039424">
    <property type="entry name" value="SBP_5"/>
</dbReference>
<dbReference type="OrthoDB" id="9801912at2"/>
<protein>
    <submittedName>
        <fullName evidence="3">ABC transporter substrate-binding protein</fullName>
    </submittedName>
</protein>
<proteinExistence type="predicted"/>
<dbReference type="InterPro" id="IPR000914">
    <property type="entry name" value="SBP_5_dom"/>
</dbReference>
<dbReference type="AlphaFoldDB" id="A0A1A9EY18"/>
<sequence length="505" mass="54385">MIKLRSILIGASMLAAVSVHASDGVLDIVAPWEVGSTDPAKAGYVYTRLQIGETLVEVNDQGKPRPGLAESWTISDDQLSWRFTVRQGVRFHDGSPLTAEVAARALQRALAKPGMLAVAPIEAIGVDGDQVVVRLSSPFAPLPALLAHSSTQILAPASYNEAGEASQVIGTGPYRIERLQMPQKLSATVFNDYWGETPAIAKLSYLAAGRGETRALMAQSGDADIVFTLDPASQARLQRDSRLEVHGVAISRTLSLKINAGHPFLADPKARQALSLALDRRGMAAGLLRTPEAAASQLFPPTMGDWHLQALSGAERDLEQARALLAGLGWKADDKGMLSRNGKPFTLTLTTFADRPELPLLATAIQAQLRELGVALVVNVSNASEIPAGHRDGSLQLALVARNFALVSDPLGTLLQDFGPRGGDWGAMNWHSARLGEILQQLLQETDSQTALGLRQEAARLLHRELPMIPLAWYQQSAAVSSKVAGFSIDPFERSYRVSDMRWVQ</sequence>
<name>A0A1A9EY18_9GAMM</name>
<keyword evidence="4" id="KW-1185">Reference proteome</keyword>
<dbReference type="GO" id="GO:0030288">
    <property type="term" value="C:outer membrane-bounded periplasmic space"/>
    <property type="evidence" value="ECO:0007669"/>
    <property type="project" value="UniProtKB-ARBA"/>
</dbReference>
<dbReference type="PANTHER" id="PTHR30290">
    <property type="entry name" value="PERIPLASMIC BINDING COMPONENT OF ABC TRANSPORTER"/>
    <property type="match status" value="1"/>
</dbReference>
<dbReference type="CDD" id="cd08490">
    <property type="entry name" value="PBP2_NikA_DppA_OppA_like_3"/>
    <property type="match status" value="1"/>
</dbReference>
<feature type="signal peptide" evidence="1">
    <location>
        <begin position="1"/>
        <end position="21"/>
    </location>
</feature>
<dbReference type="KEGG" id="mars:A8C75_09975"/>
<dbReference type="Gene3D" id="3.10.105.10">
    <property type="entry name" value="Dipeptide-binding Protein, Domain 3"/>
    <property type="match status" value="1"/>
</dbReference>
<reference evidence="4" key="1">
    <citation type="submission" date="2016-05" db="EMBL/GenBank/DDBJ databases">
        <authorList>
            <person name="Baek K."/>
            <person name="Yang S.-J."/>
        </authorList>
    </citation>
    <scope>NUCLEOTIDE SEQUENCE [LARGE SCALE GENOMIC DNA]</scope>
    <source>
        <strain evidence="4">ST58-10</strain>
    </source>
</reference>
<evidence type="ECO:0000259" key="2">
    <source>
        <dbReference type="Pfam" id="PF00496"/>
    </source>
</evidence>
<gene>
    <name evidence="3" type="ORF">A8C75_09975</name>
</gene>
<reference evidence="3 4" key="2">
    <citation type="journal article" date="2018" name="Int. J. Syst. Evol. Microbiol.">
        <title>Marinobacterium aestuarii sp. nov., a benzene-degrading marine bacterium isolated from estuary sediment.</title>
        <authorList>
            <person name="Bae S.S."/>
            <person name="Jung J."/>
            <person name="Chung D."/>
            <person name="Baek K."/>
        </authorList>
    </citation>
    <scope>NUCLEOTIDE SEQUENCE [LARGE SCALE GENOMIC DNA]</scope>
    <source>
        <strain evidence="3 4">ST58-10</strain>
    </source>
</reference>
<dbReference type="PIRSF" id="PIRSF002741">
    <property type="entry name" value="MppA"/>
    <property type="match status" value="1"/>
</dbReference>
<dbReference type="Gene3D" id="3.40.190.10">
    <property type="entry name" value="Periplasmic binding protein-like II"/>
    <property type="match status" value="1"/>
</dbReference>
<dbReference type="GO" id="GO:0043190">
    <property type="term" value="C:ATP-binding cassette (ABC) transporter complex"/>
    <property type="evidence" value="ECO:0007669"/>
    <property type="project" value="InterPro"/>
</dbReference>
<dbReference type="PANTHER" id="PTHR30290:SF83">
    <property type="entry name" value="ABC TRANSPORTER SUBSTRATE-BINDING PROTEIN"/>
    <property type="match status" value="1"/>
</dbReference>
<feature type="chain" id="PRO_5008386525" evidence="1">
    <location>
        <begin position="22"/>
        <end position="505"/>
    </location>
</feature>
<dbReference type="Proteomes" id="UP000078070">
    <property type="component" value="Chromosome"/>
</dbReference>
<dbReference type="GO" id="GO:1904680">
    <property type="term" value="F:peptide transmembrane transporter activity"/>
    <property type="evidence" value="ECO:0007669"/>
    <property type="project" value="TreeGrafter"/>
</dbReference>
<dbReference type="Pfam" id="PF00496">
    <property type="entry name" value="SBP_bac_5"/>
    <property type="match status" value="1"/>
</dbReference>
<accession>A0A1A9EY18</accession>
<keyword evidence="1" id="KW-0732">Signal</keyword>
<dbReference type="SUPFAM" id="SSF53850">
    <property type="entry name" value="Periplasmic binding protein-like II"/>
    <property type="match status" value="1"/>
</dbReference>
<organism evidence="3 4">
    <name type="scientific">Marinobacterium aestuarii</name>
    <dbReference type="NCBI Taxonomy" id="1821621"/>
    <lineage>
        <taxon>Bacteria</taxon>
        <taxon>Pseudomonadati</taxon>
        <taxon>Pseudomonadota</taxon>
        <taxon>Gammaproteobacteria</taxon>
        <taxon>Oceanospirillales</taxon>
        <taxon>Oceanospirillaceae</taxon>
        <taxon>Marinobacterium</taxon>
    </lineage>
</organism>
<dbReference type="STRING" id="1821621.A8C75_09975"/>
<dbReference type="RefSeq" id="WP_067381478.1">
    <property type="nucleotide sequence ID" value="NZ_CP015839.1"/>
</dbReference>
<evidence type="ECO:0000256" key="1">
    <source>
        <dbReference type="SAM" id="SignalP"/>
    </source>
</evidence>
<dbReference type="EMBL" id="CP015839">
    <property type="protein sequence ID" value="ANG62777.1"/>
    <property type="molecule type" value="Genomic_DNA"/>
</dbReference>
<dbReference type="InterPro" id="IPR030678">
    <property type="entry name" value="Peptide/Ni-bd"/>
</dbReference>